<evidence type="ECO:0000313" key="9">
    <source>
        <dbReference type="EMBL" id="MMP87646.1"/>
    </source>
</evidence>
<dbReference type="EMBL" id="AAGBOZ010000018">
    <property type="protein sequence ID" value="EBM1206889.1"/>
    <property type="molecule type" value="Genomic_DNA"/>
</dbReference>
<reference evidence="12" key="6">
    <citation type="submission" date="2018-08" db="EMBL/GenBank/DDBJ databases">
        <title>Whole genome sequencing of Salmonella enterica serotype newport.</title>
        <authorList>
            <person name="Bell R."/>
        </authorList>
    </citation>
    <scope>NUCLEOTIDE SEQUENCE [LARGE SCALE GENOMIC DNA]</scope>
    <source>
        <strain evidence="12">CFSAN048053</strain>
    </source>
</reference>
<gene>
    <name evidence="12" type="ORF">A7D45_23115</name>
    <name evidence="1" type="ORF">AL463_25155</name>
    <name evidence="7" type="ORF">ATP91_09185</name>
    <name evidence="6" type="ORF">ATQ15_07695</name>
    <name evidence="8" type="ORF">ATR96_06920</name>
    <name evidence="11" type="ORF">C4860_12720</name>
    <name evidence="10" type="ORF">CIC26_14195</name>
    <name evidence="3" type="ORF">D3346_13095</name>
    <name evidence="4" type="ORF">D3Q81_21320</name>
    <name evidence="5" type="ORF">DSQ24_13335</name>
    <name evidence="2" type="ORF">DT651_15535</name>
    <name evidence="9" type="ORF">EAW95_06290</name>
</gene>
<evidence type="ECO:0000313" key="6">
    <source>
        <dbReference type="EMBL" id="MIT43423.1"/>
    </source>
</evidence>
<evidence type="ECO:0000313" key="7">
    <source>
        <dbReference type="EMBL" id="MIT90504.1"/>
    </source>
</evidence>
<reference evidence="6" key="5">
    <citation type="submission" date="2018-07" db="EMBL/GenBank/DDBJ databases">
        <authorList>
            <consortium name="GenomeTrakr network: Whole genome sequencing for foodborne pathogen traceback"/>
        </authorList>
    </citation>
    <scope>NUCLEOTIDE SEQUENCE [LARGE SCALE GENOMIC DNA]</scope>
    <source>
        <strain evidence="7">CFSAN034428</strain>
        <strain evidence="6">CFSAN034452</strain>
        <strain evidence="8">MOD1-Lipp-451</strain>
    </source>
</reference>
<dbReference type="Proteomes" id="UP000839511">
    <property type="component" value="Unassembled WGS sequence"/>
</dbReference>
<evidence type="ECO:0000313" key="10">
    <source>
        <dbReference type="EMBL" id="PDN84448.1"/>
    </source>
</evidence>
<dbReference type="EMBL" id="AAGIXZ010000005">
    <property type="protein sequence ID" value="EBO5704788.1"/>
    <property type="molecule type" value="Genomic_DNA"/>
</dbReference>
<dbReference type="Proteomes" id="UP000839921">
    <property type="component" value="Unassembled WGS sequence"/>
</dbReference>
<evidence type="ECO:0000313" key="11">
    <source>
        <dbReference type="EMBL" id="PVI97477.1"/>
    </source>
</evidence>
<dbReference type="Proteomes" id="UP000885302">
    <property type="component" value="Unassembled WGS sequence"/>
</dbReference>
<reference evidence="1" key="3">
    <citation type="submission" date="2017-12" db="EMBL/GenBank/DDBJ databases">
        <title>FDA database for Regulatory Grade Microbial Sequences (FDA-ARGOS): Supporting development and validation of Infectious Disease Dx tests.</title>
        <authorList>
            <person name="Pirone C."/>
            <person name="Hoffmann M."/>
            <person name="Muruvanda T."/>
            <person name="Allard M."/>
            <person name="Evans P."/>
            <person name="Tallon L."/>
            <person name="Sadzewicz L."/>
            <person name="Sengamalay N."/>
            <person name="Ott S."/>
            <person name="Godinez A."/>
            <person name="Nagaraj S."/>
            <person name="Vavikolanu K."/>
            <person name="Aluvathingal J."/>
            <person name="Nadendla S."/>
            <person name="Sichtig H."/>
        </authorList>
    </citation>
    <scope>NUCLEOTIDE SEQUENCE</scope>
    <source>
        <strain evidence="1">LT2</strain>
    </source>
</reference>
<dbReference type="Proteomes" id="UP000839922">
    <property type="component" value="Unassembled WGS sequence"/>
</dbReference>
<dbReference type="Proteomes" id="UP000885256">
    <property type="component" value="Unassembled WGS sequence"/>
</dbReference>
<dbReference type="EMBL" id="RVYY01000006">
    <property type="protein sequence ID" value="MMP87646.1"/>
    <property type="molecule type" value="Genomic_DNA"/>
</dbReference>
<dbReference type="Proteomes" id="UP000885418">
    <property type="component" value="Unassembled WGS sequence"/>
</dbReference>
<dbReference type="EMBL" id="RSTU01000006">
    <property type="protein sequence ID" value="MIT90504.1"/>
    <property type="molecule type" value="Genomic_DNA"/>
</dbReference>
<dbReference type="EMBL" id="CP014051">
    <property type="protein sequence ID" value="AVH82289.1"/>
    <property type="molecule type" value="Genomic_DNA"/>
</dbReference>
<organism evidence="10">
    <name type="scientific">Salmonella enterica</name>
    <name type="common">Salmonella choleraesuis</name>
    <dbReference type="NCBI Taxonomy" id="28901"/>
    <lineage>
        <taxon>Bacteria</taxon>
        <taxon>Pseudomonadati</taxon>
        <taxon>Pseudomonadota</taxon>
        <taxon>Gammaproteobacteria</taxon>
        <taxon>Enterobacterales</taxon>
        <taxon>Enterobacteriaceae</taxon>
        <taxon>Salmonella</taxon>
    </lineage>
</organism>
<accession>A0A232SIY5</accession>
<proteinExistence type="predicted"/>
<evidence type="ECO:0000313" key="4">
    <source>
        <dbReference type="EMBL" id="EBN9543102.1"/>
    </source>
</evidence>
<reference evidence="10" key="2">
    <citation type="submission" date="2017-08" db="EMBL/GenBank/DDBJ databases">
        <title>Whole genome sequencing of Salmonella enterica.</title>
        <authorList>
            <person name="Bell R."/>
            <person name="Levy K."/>
        </authorList>
    </citation>
    <scope>NUCLEOTIDE SEQUENCE [LARGE SCALE GENOMIC DNA]</scope>
    <source>
        <strain evidence="10">CFSAN060805</strain>
    </source>
</reference>
<dbReference type="EMBL" id="AAGDOF010000024">
    <property type="protein sequence ID" value="EBM7375461.1"/>
    <property type="molecule type" value="Genomic_DNA"/>
</dbReference>
<dbReference type="AlphaFoldDB" id="A0A232SIY5"/>
<reference evidence="3" key="7">
    <citation type="submission" date="2018-09" db="EMBL/GenBank/DDBJ databases">
        <authorList>
            <consortium name="PulseNet: The National Subtyping Network for Foodborne Disease Surveillance"/>
            <person name="Tarr C.L."/>
            <person name="Trees E."/>
            <person name="Katz L.S."/>
            <person name="Carleton-Romer H.A."/>
            <person name="Stroika S."/>
            <person name="Kucerova Z."/>
            <person name="Roache K.F."/>
            <person name="Sabol A.L."/>
            <person name="Besser J."/>
            <person name="Gerner-Smidt P."/>
        </authorList>
    </citation>
    <scope>NUCLEOTIDE SEQUENCE [LARGE SCALE GENOMIC DNA]</scope>
    <source>
        <strain evidence="5">PNUSAS043708</strain>
        <strain evidence="2">PNUSAS046051</strain>
        <strain evidence="3">PNUSAS052182</strain>
        <strain evidence="4">PNUSAS052603</strain>
        <strain evidence="9">PNUSAS058308</strain>
    </source>
</reference>
<evidence type="ECO:0000313" key="5">
    <source>
        <dbReference type="EMBL" id="EBO5704788.1"/>
    </source>
</evidence>
<dbReference type="Proteomes" id="UP000055793">
    <property type="component" value="Chromosome"/>
</dbReference>
<dbReference type="Proteomes" id="UP000245912">
    <property type="component" value="Unassembled WGS sequence"/>
</dbReference>
<evidence type="ECO:0000313" key="12">
    <source>
        <dbReference type="EMBL" id="RIP23739.1"/>
    </source>
</evidence>
<dbReference type="EMBL" id="AAGHGY010000027">
    <property type="protein sequence ID" value="EBN9543102.1"/>
    <property type="molecule type" value="Genomic_DNA"/>
</dbReference>
<dbReference type="Proteomes" id="UP000839587">
    <property type="component" value="Unassembled WGS sequence"/>
</dbReference>
<dbReference type="EMBL" id="QWJL01000031">
    <property type="protein sequence ID" value="RIP23739.1"/>
    <property type="molecule type" value="Genomic_DNA"/>
</dbReference>
<evidence type="ECO:0000313" key="8">
    <source>
        <dbReference type="EMBL" id="MIU24628.1"/>
    </source>
</evidence>
<dbReference type="Proteomes" id="UP000839515">
    <property type="component" value="Unassembled WGS sequence"/>
</dbReference>
<dbReference type="Proteomes" id="UP000873581">
    <property type="component" value="Unassembled WGS sequence"/>
</dbReference>
<evidence type="ECO:0000313" key="14">
    <source>
        <dbReference type="Proteomes" id="UP000245912"/>
    </source>
</evidence>
<evidence type="ECO:0000313" key="3">
    <source>
        <dbReference type="EMBL" id="EBM7375461.1"/>
    </source>
</evidence>
<reference evidence="13" key="1">
    <citation type="submission" date="2015-12" db="EMBL/GenBank/DDBJ databases">
        <title>FDA database for Regulatory Grade Microbial Sequences (FDA-ARGOS): Supporting development and validation of Infectious Disease Dx tests.</title>
        <authorList>
            <person name="Pirone C."/>
            <person name="Hoffmann M."/>
            <person name="Muruvanda T."/>
            <person name="Allard M."/>
            <person name="Evans P."/>
            <person name="Tallon L."/>
            <person name="Sadzewicz L."/>
            <person name="Sengamalay N."/>
            <person name="Ott S."/>
            <person name="Godinez A."/>
            <person name="Nagaraj S."/>
            <person name="Nadendla S."/>
            <person name="Sichtig H."/>
        </authorList>
    </citation>
    <scope>NUCLEOTIDE SEQUENCE [LARGE SCALE GENOMIC DNA]</scope>
    <source>
        <strain evidence="13">LT2</strain>
    </source>
</reference>
<dbReference type="EMBL" id="QDLQ01000007">
    <property type="protein sequence ID" value="PVI97477.1"/>
    <property type="molecule type" value="Genomic_DNA"/>
</dbReference>
<evidence type="ECO:0000313" key="13">
    <source>
        <dbReference type="Proteomes" id="UP000055793"/>
    </source>
</evidence>
<reference evidence="11 14" key="4">
    <citation type="submission" date="2018-04" db="EMBL/GenBank/DDBJ databases">
        <title>Serotype diversity and antimicrobial resistance among Salmonella enterica isolated from patients at an equine referral hospital.</title>
        <authorList>
            <person name="Leon I.M."/>
            <person name="Lawhon S.D."/>
            <person name="Norman K.N."/>
            <person name="Threadgill D.S."/>
            <person name="Ohta N."/>
            <person name="Vinasco J."/>
            <person name="Scott H.M."/>
        </authorList>
    </citation>
    <scope>NUCLEOTIDE SEQUENCE [LARGE SCALE GENOMIC DNA]</scope>
    <source>
        <strain evidence="11 14">235</strain>
    </source>
</reference>
<evidence type="ECO:0000313" key="1">
    <source>
        <dbReference type="EMBL" id="AVH82289.1"/>
    </source>
</evidence>
<dbReference type="EMBL" id="RSTW01000005">
    <property type="protein sequence ID" value="MIT43423.1"/>
    <property type="molecule type" value="Genomic_DNA"/>
</dbReference>
<protein>
    <submittedName>
        <fullName evidence="10">Uncharacterized protein</fullName>
    </submittedName>
</protein>
<sequence>MGLISGSFYSTILVETVTCLTTECELCRNVLYLNAFSAIEFGKFILPLTHAEGIHMMPPVNSTSFT</sequence>
<dbReference type="Proteomes" id="UP000839925">
    <property type="component" value="Unassembled WGS sequence"/>
</dbReference>
<evidence type="ECO:0000313" key="2">
    <source>
        <dbReference type="EMBL" id="EBM1206889.1"/>
    </source>
</evidence>
<dbReference type="EMBL" id="RSTY01000003">
    <property type="protein sequence ID" value="MIU24628.1"/>
    <property type="molecule type" value="Genomic_DNA"/>
</dbReference>
<name>A0A232SIY5_SALER</name>
<dbReference type="EMBL" id="NPLM01000005">
    <property type="protein sequence ID" value="PDN84448.1"/>
    <property type="molecule type" value="Genomic_DNA"/>
</dbReference>